<evidence type="ECO:0000313" key="3">
    <source>
        <dbReference type="Proteomes" id="UP000308365"/>
    </source>
</evidence>
<feature type="compositionally biased region" description="Basic and acidic residues" evidence="1">
    <location>
        <begin position="79"/>
        <end position="96"/>
    </location>
</feature>
<reference evidence="3" key="1">
    <citation type="journal article" date="2019" name="IScience">
        <title>Narwhal Genome Reveals Long-Term Low Genetic Diversity despite Current Large Abundance Size.</title>
        <authorList>
            <person name="Westbury M.V."/>
            <person name="Petersen B."/>
            <person name="Garde E."/>
            <person name="Heide-Jorgensen M.P."/>
            <person name="Lorenzen E.D."/>
        </authorList>
    </citation>
    <scope>NUCLEOTIDE SEQUENCE [LARGE SCALE GENOMIC DNA]</scope>
</reference>
<accession>A0A4U1F0W8</accession>
<proteinExistence type="predicted"/>
<feature type="region of interest" description="Disordered" evidence="1">
    <location>
        <begin position="76"/>
        <end position="137"/>
    </location>
</feature>
<dbReference type="EMBL" id="RWIC01000527">
    <property type="protein sequence ID" value="TKC42763.1"/>
    <property type="molecule type" value="Genomic_DNA"/>
</dbReference>
<dbReference type="Proteomes" id="UP000308365">
    <property type="component" value="Unassembled WGS sequence"/>
</dbReference>
<gene>
    <name evidence="2" type="ORF">EI555_017431</name>
</gene>
<sequence length="137" mass="15065">MPTLSNAAGLCVYHGGRYIDLGAASSLDRVRLHSTLFHSLDFGPRKVNSELEDKRSERNALRRNFSRVLNIISSSLDPSDQKSLEGMQKVEKEKSPADATQEEDVDHMEGSGEEGDLGGSDSEAAQWAGQEQWLGMQ</sequence>
<dbReference type="AlphaFoldDB" id="A0A4U1F0W8"/>
<organism evidence="2 3">
    <name type="scientific">Monodon monoceros</name>
    <name type="common">Narwhal</name>
    <name type="synonym">Ceratodon monodon</name>
    <dbReference type="NCBI Taxonomy" id="40151"/>
    <lineage>
        <taxon>Eukaryota</taxon>
        <taxon>Metazoa</taxon>
        <taxon>Chordata</taxon>
        <taxon>Craniata</taxon>
        <taxon>Vertebrata</taxon>
        <taxon>Euteleostomi</taxon>
        <taxon>Mammalia</taxon>
        <taxon>Eutheria</taxon>
        <taxon>Laurasiatheria</taxon>
        <taxon>Artiodactyla</taxon>
        <taxon>Whippomorpha</taxon>
        <taxon>Cetacea</taxon>
        <taxon>Odontoceti</taxon>
        <taxon>Monodontidae</taxon>
        <taxon>Monodon</taxon>
    </lineage>
</organism>
<feature type="compositionally biased region" description="Acidic residues" evidence="1">
    <location>
        <begin position="100"/>
        <end position="116"/>
    </location>
</feature>
<evidence type="ECO:0000256" key="1">
    <source>
        <dbReference type="SAM" id="MobiDB-lite"/>
    </source>
</evidence>
<evidence type="ECO:0000313" key="2">
    <source>
        <dbReference type="EMBL" id="TKC42763.1"/>
    </source>
</evidence>
<protein>
    <submittedName>
        <fullName evidence="2">Uncharacterized protein</fullName>
    </submittedName>
</protein>
<name>A0A4U1F0W8_MONMO</name>
<comment type="caution">
    <text evidence="2">The sequence shown here is derived from an EMBL/GenBank/DDBJ whole genome shotgun (WGS) entry which is preliminary data.</text>
</comment>